<organism evidence="1 2">
    <name type="scientific">Trichonephila inaurata madagascariensis</name>
    <dbReference type="NCBI Taxonomy" id="2747483"/>
    <lineage>
        <taxon>Eukaryota</taxon>
        <taxon>Metazoa</taxon>
        <taxon>Ecdysozoa</taxon>
        <taxon>Arthropoda</taxon>
        <taxon>Chelicerata</taxon>
        <taxon>Arachnida</taxon>
        <taxon>Araneae</taxon>
        <taxon>Araneomorphae</taxon>
        <taxon>Entelegynae</taxon>
        <taxon>Araneoidea</taxon>
        <taxon>Nephilidae</taxon>
        <taxon>Trichonephila</taxon>
        <taxon>Trichonephila inaurata</taxon>
    </lineage>
</organism>
<sequence>MCAPVNRLSTLQYLTLADLSSSCVSDTLENSLRSADINGMHHSAGSYPEYQVLTLFIDPLDDLILNKVTLILLWDYPILIIILYKNRCPAVPGT</sequence>
<reference evidence="1" key="1">
    <citation type="submission" date="2020-08" db="EMBL/GenBank/DDBJ databases">
        <title>Multicomponent nature underlies the extraordinary mechanical properties of spider dragline silk.</title>
        <authorList>
            <person name="Kono N."/>
            <person name="Nakamura H."/>
            <person name="Mori M."/>
            <person name="Yoshida Y."/>
            <person name="Ohtoshi R."/>
            <person name="Malay A.D."/>
            <person name="Moran D.A.P."/>
            <person name="Tomita M."/>
            <person name="Numata K."/>
            <person name="Arakawa K."/>
        </authorList>
    </citation>
    <scope>NUCLEOTIDE SEQUENCE</scope>
</reference>
<evidence type="ECO:0000313" key="1">
    <source>
        <dbReference type="EMBL" id="GFY58163.1"/>
    </source>
</evidence>
<keyword evidence="2" id="KW-1185">Reference proteome</keyword>
<accession>A0A8X6XQ81</accession>
<gene>
    <name evidence="1" type="ORF">TNIN_302241</name>
</gene>
<dbReference type="EMBL" id="BMAV01011940">
    <property type="protein sequence ID" value="GFY58163.1"/>
    <property type="molecule type" value="Genomic_DNA"/>
</dbReference>
<proteinExistence type="predicted"/>
<evidence type="ECO:0000313" key="2">
    <source>
        <dbReference type="Proteomes" id="UP000886998"/>
    </source>
</evidence>
<dbReference type="AlphaFoldDB" id="A0A8X6XQ81"/>
<protein>
    <submittedName>
        <fullName evidence="1">Uncharacterized protein</fullName>
    </submittedName>
</protein>
<comment type="caution">
    <text evidence="1">The sequence shown here is derived from an EMBL/GenBank/DDBJ whole genome shotgun (WGS) entry which is preliminary data.</text>
</comment>
<name>A0A8X6XQ81_9ARAC</name>
<dbReference type="Proteomes" id="UP000886998">
    <property type="component" value="Unassembled WGS sequence"/>
</dbReference>